<dbReference type="SUPFAM" id="SSF89796">
    <property type="entry name" value="CoA-transferase family III (CaiB/BaiF)"/>
    <property type="match status" value="2"/>
</dbReference>
<name>A0A2D2AVR9_9CAUL</name>
<gene>
    <name evidence="1" type="ORF">CSW64_06555</name>
</gene>
<proteinExistence type="predicted"/>
<reference evidence="1 2" key="1">
    <citation type="submission" date="2017-10" db="EMBL/GenBank/DDBJ databases">
        <title>Genome sequence of Caulobacter mirabilis FWC38.</title>
        <authorList>
            <person name="Fiebig A."/>
            <person name="Crosson S."/>
        </authorList>
    </citation>
    <scope>NUCLEOTIDE SEQUENCE [LARGE SCALE GENOMIC DNA]</scope>
    <source>
        <strain evidence="1 2">FWC 38</strain>
    </source>
</reference>
<evidence type="ECO:0000313" key="1">
    <source>
        <dbReference type="EMBL" id="ATQ42100.1"/>
    </source>
</evidence>
<dbReference type="Pfam" id="PF02515">
    <property type="entry name" value="CoA_transf_3"/>
    <property type="match status" value="2"/>
</dbReference>
<keyword evidence="2" id="KW-1185">Reference proteome</keyword>
<evidence type="ECO:0000313" key="2">
    <source>
        <dbReference type="Proteomes" id="UP000228945"/>
    </source>
</evidence>
<dbReference type="KEGG" id="cmb:CSW64_06555"/>
<dbReference type="PANTHER" id="PTHR48229">
    <property type="entry name" value="CAIB/BAIF FAMILY ENZYME (AFU_ORTHOLOGUE AFUA_1G05360)-RELATED"/>
    <property type="match status" value="1"/>
</dbReference>
<evidence type="ECO:0008006" key="3">
    <source>
        <dbReference type="Google" id="ProtNLM"/>
    </source>
</evidence>
<dbReference type="Proteomes" id="UP000228945">
    <property type="component" value="Chromosome"/>
</dbReference>
<dbReference type="GO" id="GO:0003824">
    <property type="term" value="F:catalytic activity"/>
    <property type="evidence" value="ECO:0007669"/>
    <property type="project" value="InterPro"/>
</dbReference>
<dbReference type="InterPro" id="IPR052985">
    <property type="entry name" value="CoA-trans_III_biosynth/detox"/>
</dbReference>
<dbReference type="Gene3D" id="3.40.50.10540">
    <property type="entry name" value="Crotonobetainyl-coa:carnitine coa-transferase, domain 1"/>
    <property type="match status" value="2"/>
</dbReference>
<organism evidence="1 2">
    <name type="scientific">Caulobacter mirabilis</name>
    <dbReference type="NCBI Taxonomy" id="69666"/>
    <lineage>
        <taxon>Bacteria</taxon>
        <taxon>Pseudomonadati</taxon>
        <taxon>Pseudomonadota</taxon>
        <taxon>Alphaproteobacteria</taxon>
        <taxon>Caulobacterales</taxon>
        <taxon>Caulobacteraceae</taxon>
        <taxon>Caulobacter</taxon>
    </lineage>
</organism>
<dbReference type="Gene3D" id="3.30.1540.10">
    <property type="entry name" value="formyl-coa transferase, domain 3"/>
    <property type="match status" value="1"/>
</dbReference>
<dbReference type="RefSeq" id="WP_099621356.1">
    <property type="nucleotide sequence ID" value="NZ_CP024201.1"/>
</dbReference>
<dbReference type="PANTHER" id="PTHR48229:SF1">
    <property type="entry name" value="ALPHA METHYLACYL-COA RACEMASE-RELATED"/>
    <property type="match status" value="1"/>
</dbReference>
<dbReference type="InterPro" id="IPR044855">
    <property type="entry name" value="CoA-Trfase_III_dom3_sf"/>
</dbReference>
<dbReference type="OrthoDB" id="7457784at2"/>
<dbReference type="InterPro" id="IPR003673">
    <property type="entry name" value="CoA-Trfase_fam_III"/>
</dbReference>
<dbReference type="InterPro" id="IPR023606">
    <property type="entry name" value="CoA-Trfase_III_dom_1_sf"/>
</dbReference>
<dbReference type="EMBL" id="CP024201">
    <property type="protein sequence ID" value="ATQ42100.1"/>
    <property type="molecule type" value="Genomic_DNA"/>
</dbReference>
<dbReference type="AlphaFoldDB" id="A0A2D2AVR9"/>
<sequence length="468" mass="49045">MIAPVDAALAQLAALADRDGFEDVAVSVGPPAVSAAFHADEAAAAALAAGAAEAAAIWRLRTGGSQAVAVDTREAAASLISFLMQRFEDPERAPGRDPPRTAAFDFYRARDGRFVYLHQSFDDGRGPLSVLGCEDTREAVAAAVATWDAQALEDALAAAGHCGGRVRSPDEWDASDQGRRLAATPLVRIERTGEGAPIDFTITPEAPLSGVKVLDLTRVLAGPACARALAGYGAEVLHIAGPDLPSVPPFVADTGHGKRSAFLDLKTREGRDRLLALAAEADVFVQGYRGGALDRLGLSPGELAAANPALIHVSINCYGHDGPWANRPGWEQLAQAVSGMAVVQGGEEAPSLLPAALNDYTTGYLAAFGAMVALRRRAETGGGARVQASLTRTAMWVRGLGLDPDRPSRARPFTPEALAAWSIREDSGFGPLTYLRPPVALSRTPVRWTAPTVPLGTHPAAWAGRPER</sequence>
<accession>A0A2D2AVR9</accession>
<protein>
    <recommendedName>
        <fullName evidence="3">Carnitine dehydratase</fullName>
    </recommendedName>
</protein>